<dbReference type="Proteomes" id="UP000030416">
    <property type="component" value="Unassembled WGS sequence"/>
</dbReference>
<keyword evidence="3" id="KW-1185">Reference proteome</keyword>
<evidence type="ECO:0000313" key="3">
    <source>
        <dbReference type="Proteomes" id="UP000030416"/>
    </source>
</evidence>
<feature type="domain" description="Transcription regulator TrmB C-terminal" evidence="1">
    <location>
        <begin position="68"/>
        <end position="169"/>
    </location>
</feature>
<sequence length="216" mass="25391">MVEKEMISVVYGDGKNHSRVMYTPVPYSKLIERYSSDFLENLTLLKTELKNVQKRSVEHLVVDELYQMTDYETAIDTIKHLIQKSNNSIYLCGWNEIFAILYEDLVAAHERNVKIVSLLFDPPSKEIEWNNTVHFELDIVRERHVREFNIVVDEQKVGNCQFDHENTYSVFTSNLAVVHTTLNYIRHDIYINRLIKDLNKETTKKYGEDLSGLIKM</sequence>
<name>A0A0A3HQ90_9BACL</name>
<dbReference type="STRING" id="1384049.CD29_18585"/>
<protein>
    <recommendedName>
        <fullName evidence="1">Transcription regulator TrmB C-terminal domain-containing protein</fullName>
    </recommendedName>
</protein>
<dbReference type="eggNOG" id="COG1378">
    <property type="taxonomic scope" value="Bacteria"/>
</dbReference>
<dbReference type="CDD" id="cd09124">
    <property type="entry name" value="PLDc_like_TrmB_middle"/>
    <property type="match status" value="1"/>
</dbReference>
<dbReference type="EMBL" id="JPVN01000035">
    <property type="protein sequence ID" value="KGR74741.1"/>
    <property type="molecule type" value="Genomic_DNA"/>
</dbReference>
<reference evidence="2 3" key="1">
    <citation type="submission" date="2014-02" db="EMBL/GenBank/DDBJ databases">
        <title>Draft genome sequence of Lysinibacillus manganicus DSM 26584T.</title>
        <authorList>
            <person name="Zhang F."/>
            <person name="Wang G."/>
            <person name="Zhang L."/>
        </authorList>
    </citation>
    <scope>NUCLEOTIDE SEQUENCE [LARGE SCALE GENOMIC DNA]</scope>
    <source>
        <strain evidence="2 3">DSM 26584</strain>
    </source>
</reference>
<comment type="caution">
    <text evidence="2">The sequence shown here is derived from an EMBL/GenBank/DDBJ whole genome shotgun (WGS) entry which is preliminary data.</text>
</comment>
<organism evidence="2 3">
    <name type="scientific">Ureibacillus manganicus DSM 26584</name>
    <dbReference type="NCBI Taxonomy" id="1384049"/>
    <lineage>
        <taxon>Bacteria</taxon>
        <taxon>Bacillati</taxon>
        <taxon>Bacillota</taxon>
        <taxon>Bacilli</taxon>
        <taxon>Bacillales</taxon>
        <taxon>Caryophanaceae</taxon>
        <taxon>Ureibacillus</taxon>
    </lineage>
</organism>
<accession>A0A0A3HQ90</accession>
<dbReference type="InterPro" id="IPR021586">
    <property type="entry name" value="Tscrpt_reg_TrmB_C"/>
</dbReference>
<dbReference type="Pfam" id="PF11495">
    <property type="entry name" value="Regulator_TrmB"/>
    <property type="match status" value="1"/>
</dbReference>
<evidence type="ECO:0000259" key="1">
    <source>
        <dbReference type="Pfam" id="PF11495"/>
    </source>
</evidence>
<evidence type="ECO:0000313" key="2">
    <source>
        <dbReference type="EMBL" id="KGR74741.1"/>
    </source>
</evidence>
<dbReference type="AlphaFoldDB" id="A0A0A3HQ90"/>
<gene>
    <name evidence="2" type="ORF">CD29_18585</name>
</gene>
<proteinExistence type="predicted"/>